<evidence type="ECO:0000256" key="5">
    <source>
        <dbReference type="ARBA" id="ARBA00022723"/>
    </source>
</evidence>
<dbReference type="InterPro" id="IPR015797">
    <property type="entry name" value="NUDIX_hydrolase-like_dom_sf"/>
</dbReference>
<dbReference type="InterPro" id="IPR020476">
    <property type="entry name" value="Nudix_hydrolase"/>
</dbReference>
<dbReference type="Gene3D" id="3.90.79.10">
    <property type="entry name" value="Nucleoside Triphosphate Pyrophosphohydrolase"/>
    <property type="match status" value="1"/>
</dbReference>
<dbReference type="InterPro" id="IPR020084">
    <property type="entry name" value="NUDIX_hydrolase_CS"/>
</dbReference>
<dbReference type="PRINTS" id="PR00502">
    <property type="entry name" value="NUDIXFAMILY"/>
</dbReference>
<evidence type="ECO:0000313" key="15">
    <source>
        <dbReference type="Proteomes" id="UP001183648"/>
    </source>
</evidence>
<name>A0ABU2BVF0_9ACTN</name>
<keyword evidence="8" id="KW-0460">Magnesium</keyword>
<keyword evidence="15" id="KW-1185">Reference proteome</keyword>
<keyword evidence="7 12" id="KW-0378">Hydrolase</keyword>
<evidence type="ECO:0000256" key="12">
    <source>
        <dbReference type="RuleBase" id="RU003476"/>
    </source>
</evidence>
<dbReference type="InterPro" id="IPR047127">
    <property type="entry name" value="MutT-like"/>
</dbReference>
<keyword evidence="5" id="KW-0479">Metal-binding</keyword>
<organism evidence="14 15">
    <name type="scientific">Nocardioides marmoribigeumensis</name>
    <dbReference type="NCBI Taxonomy" id="433649"/>
    <lineage>
        <taxon>Bacteria</taxon>
        <taxon>Bacillati</taxon>
        <taxon>Actinomycetota</taxon>
        <taxon>Actinomycetes</taxon>
        <taxon>Propionibacteriales</taxon>
        <taxon>Nocardioidaceae</taxon>
        <taxon>Nocardioides</taxon>
    </lineage>
</organism>
<keyword evidence="3" id="KW-0515">Mutator protein</keyword>
<proteinExistence type="inferred from homology"/>
<dbReference type="RefSeq" id="WP_310301923.1">
    <property type="nucleotide sequence ID" value="NZ_BAAAPS010000008.1"/>
</dbReference>
<dbReference type="PANTHER" id="PTHR47707">
    <property type="entry name" value="8-OXO-DGTP DIPHOSPHATASE"/>
    <property type="match status" value="1"/>
</dbReference>
<evidence type="ECO:0000256" key="6">
    <source>
        <dbReference type="ARBA" id="ARBA00022763"/>
    </source>
</evidence>
<evidence type="ECO:0000256" key="4">
    <source>
        <dbReference type="ARBA" id="ARBA00022705"/>
    </source>
</evidence>
<comment type="caution">
    <text evidence="14">The sequence shown here is derived from an EMBL/GenBank/DDBJ whole genome shotgun (WGS) entry which is preliminary data.</text>
</comment>
<dbReference type="SUPFAM" id="SSF55811">
    <property type="entry name" value="Nudix"/>
    <property type="match status" value="1"/>
</dbReference>
<sequence length="220" mass="23823">MDQVVVGAAVVRRGAVLAARRTSPPESAGRWELPGGKVEAGETPVAAVVRELAEELGCTVAVTGWVEGRVPIRPGLVLTVALARLVDGEPEPVEHDEVRWLTAAEVHDVDWLEPDRPFLPALVALLAKPQARGVFDDRDTAEEVVALLRTEGYAAWSEREAFAGEDDDEDHSWAVVTDAPDVRLELLTEEHEGWFDVLVATEPALGTGPAPLDLPRAPRR</sequence>
<keyword evidence="4" id="KW-0235">DNA replication</keyword>
<protein>
    <recommendedName>
        <fullName evidence="11">8-oxo-dGTP diphosphatase</fullName>
        <ecNumber evidence="11">3.6.1.55</ecNumber>
    </recommendedName>
</protein>
<evidence type="ECO:0000256" key="8">
    <source>
        <dbReference type="ARBA" id="ARBA00022842"/>
    </source>
</evidence>
<comment type="catalytic activity">
    <reaction evidence="10">
        <text>8-oxo-dGTP + H2O = 8-oxo-dGMP + diphosphate + H(+)</text>
        <dbReference type="Rhea" id="RHEA:31575"/>
        <dbReference type="ChEBI" id="CHEBI:15377"/>
        <dbReference type="ChEBI" id="CHEBI:15378"/>
        <dbReference type="ChEBI" id="CHEBI:33019"/>
        <dbReference type="ChEBI" id="CHEBI:63224"/>
        <dbReference type="ChEBI" id="CHEBI:77896"/>
        <dbReference type="EC" id="3.6.1.55"/>
    </reaction>
</comment>
<comment type="cofactor">
    <cofactor evidence="1">
        <name>Mg(2+)</name>
        <dbReference type="ChEBI" id="CHEBI:18420"/>
    </cofactor>
</comment>
<evidence type="ECO:0000256" key="1">
    <source>
        <dbReference type="ARBA" id="ARBA00001946"/>
    </source>
</evidence>
<dbReference type="Proteomes" id="UP001183648">
    <property type="component" value="Unassembled WGS sequence"/>
</dbReference>
<dbReference type="PROSITE" id="PS00893">
    <property type="entry name" value="NUDIX_BOX"/>
    <property type="match status" value="1"/>
</dbReference>
<evidence type="ECO:0000256" key="10">
    <source>
        <dbReference type="ARBA" id="ARBA00035861"/>
    </source>
</evidence>
<dbReference type="CDD" id="cd03425">
    <property type="entry name" value="NUDIX_MutT_NudA_like"/>
    <property type="match status" value="1"/>
</dbReference>
<evidence type="ECO:0000259" key="13">
    <source>
        <dbReference type="PROSITE" id="PS51462"/>
    </source>
</evidence>
<feature type="domain" description="Nudix hydrolase" evidence="13">
    <location>
        <begin position="1"/>
        <end position="126"/>
    </location>
</feature>
<gene>
    <name evidence="14" type="ORF">J2S63_002171</name>
</gene>
<accession>A0ABU2BVF0</accession>
<evidence type="ECO:0000256" key="3">
    <source>
        <dbReference type="ARBA" id="ARBA00022457"/>
    </source>
</evidence>
<dbReference type="InterPro" id="IPR000086">
    <property type="entry name" value="NUDIX_hydrolase_dom"/>
</dbReference>
<keyword evidence="9" id="KW-0234">DNA repair</keyword>
<reference evidence="14 15" key="1">
    <citation type="submission" date="2023-07" db="EMBL/GenBank/DDBJ databases">
        <title>Sequencing the genomes of 1000 actinobacteria strains.</title>
        <authorList>
            <person name="Klenk H.-P."/>
        </authorList>
    </citation>
    <scope>NUCLEOTIDE SEQUENCE [LARGE SCALE GENOMIC DNA]</scope>
    <source>
        <strain evidence="14 15">DSM 19426</strain>
    </source>
</reference>
<evidence type="ECO:0000313" key="14">
    <source>
        <dbReference type="EMBL" id="MDR7362618.1"/>
    </source>
</evidence>
<dbReference type="EMBL" id="JAVDYG010000001">
    <property type="protein sequence ID" value="MDR7362618.1"/>
    <property type="molecule type" value="Genomic_DNA"/>
</dbReference>
<dbReference type="PANTHER" id="PTHR47707:SF1">
    <property type="entry name" value="NUDIX HYDROLASE FAMILY PROTEIN"/>
    <property type="match status" value="1"/>
</dbReference>
<evidence type="ECO:0000256" key="7">
    <source>
        <dbReference type="ARBA" id="ARBA00022801"/>
    </source>
</evidence>
<dbReference type="EC" id="3.6.1.55" evidence="11"/>
<dbReference type="PROSITE" id="PS51462">
    <property type="entry name" value="NUDIX"/>
    <property type="match status" value="1"/>
</dbReference>
<evidence type="ECO:0000256" key="11">
    <source>
        <dbReference type="ARBA" id="ARBA00038905"/>
    </source>
</evidence>
<evidence type="ECO:0000256" key="9">
    <source>
        <dbReference type="ARBA" id="ARBA00023204"/>
    </source>
</evidence>
<evidence type="ECO:0000256" key="2">
    <source>
        <dbReference type="ARBA" id="ARBA00005582"/>
    </source>
</evidence>
<dbReference type="Pfam" id="PF00293">
    <property type="entry name" value="NUDIX"/>
    <property type="match status" value="1"/>
</dbReference>
<keyword evidence="6" id="KW-0227">DNA damage</keyword>
<comment type="similarity">
    <text evidence="2 12">Belongs to the Nudix hydrolase family.</text>
</comment>